<dbReference type="PANTHER" id="PTHR43046">
    <property type="entry name" value="GDP-MANNOSE MANNOSYL HYDROLASE"/>
    <property type="match status" value="1"/>
</dbReference>
<dbReference type="PROSITE" id="PS00893">
    <property type="entry name" value="NUDIX_BOX"/>
    <property type="match status" value="1"/>
</dbReference>
<comment type="cofactor">
    <cofactor evidence="1">
        <name>Mg(2+)</name>
        <dbReference type="ChEBI" id="CHEBI:18420"/>
    </cofactor>
</comment>
<dbReference type="EMBL" id="JAPMLT010000019">
    <property type="protein sequence ID" value="MCX7572353.1"/>
    <property type="molecule type" value="Genomic_DNA"/>
</dbReference>
<evidence type="ECO:0000313" key="5">
    <source>
        <dbReference type="EMBL" id="MCX7572353.1"/>
    </source>
</evidence>
<reference evidence="5 6" key="1">
    <citation type="submission" date="2022-11" db="EMBL/GenBank/DDBJ databases">
        <title>Study of microbial diversity in lake waters.</title>
        <authorList>
            <person name="Zhang J."/>
        </authorList>
    </citation>
    <scope>NUCLEOTIDE SEQUENCE [LARGE SCALE GENOMIC DNA]</scope>
    <source>
        <strain evidence="5 6">DT12</strain>
    </source>
</reference>
<dbReference type="InterPro" id="IPR000086">
    <property type="entry name" value="NUDIX_hydrolase_dom"/>
</dbReference>
<keyword evidence="6" id="KW-1185">Reference proteome</keyword>
<organism evidence="5 6">
    <name type="scientific">Tumebacillus lacus</name>
    <dbReference type="NCBI Taxonomy" id="2995335"/>
    <lineage>
        <taxon>Bacteria</taxon>
        <taxon>Bacillati</taxon>
        <taxon>Bacillota</taxon>
        <taxon>Bacilli</taxon>
        <taxon>Bacillales</taxon>
        <taxon>Alicyclobacillaceae</taxon>
        <taxon>Tumebacillus</taxon>
    </lineage>
</organism>
<keyword evidence="2 3" id="KW-0378">Hydrolase</keyword>
<proteinExistence type="inferred from homology"/>
<dbReference type="Gene3D" id="3.90.79.10">
    <property type="entry name" value="Nucleoside Triphosphate Pyrophosphohydrolase"/>
    <property type="match status" value="1"/>
</dbReference>
<dbReference type="SUPFAM" id="SSF55811">
    <property type="entry name" value="Nudix"/>
    <property type="match status" value="1"/>
</dbReference>
<feature type="domain" description="Nudix hydrolase" evidence="4">
    <location>
        <begin position="19"/>
        <end position="152"/>
    </location>
</feature>
<dbReference type="Pfam" id="PF00293">
    <property type="entry name" value="NUDIX"/>
    <property type="match status" value="1"/>
</dbReference>
<evidence type="ECO:0000256" key="2">
    <source>
        <dbReference type="ARBA" id="ARBA00022801"/>
    </source>
</evidence>
<dbReference type="InterPro" id="IPR020084">
    <property type="entry name" value="NUDIX_hydrolase_CS"/>
</dbReference>
<dbReference type="PRINTS" id="PR00502">
    <property type="entry name" value="NUDIXFAMILY"/>
</dbReference>
<dbReference type="RefSeq" id="WP_267153602.1">
    <property type="nucleotide sequence ID" value="NZ_JAPMLT010000019.1"/>
</dbReference>
<name>A0ABT3X632_9BACL</name>
<dbReference type="PROSITE" id="PS51462">
    <property type="entry name" value="NUDIX"/>
    <property type="match status" value="1"/>
</dbReference>
<dbReference type="PANTHER" id="PTHR43046:SF2">
    <property type="entry name" value="8-OXO-DGTP DIPHOSPHATASE-RELATED"/>
    <property type="match status" value="1"/>
</dbReference>
<protein>
    <submittedName>
        <fullName evidence="5">NUDIX domain-containing protein</fullName>
    </submittedName>
</protein>
<evidence type="ECO:0000256" key="1">
    <source>
        <dbReference type="ARBA" id="ARBA00001946"/>
    </source>
</evidence>
<sequence>MPMGSYLSRLRELVGDMDLLLVAASVLVFDEQDRLLLHHRTDNDKWGIPGGYLEPGELVEEAARREVMEETGLTLGKLELFGIYSGPERQVKLPNGHRISNFKTVFMCREFYGKPTSETVDGESKDVRFFSLQEIPDNFFEAQRHILEDLRSGLKPPFIK</sequence>
<dbReference type="InterPro" id="IPR020476">
    <property type="entry name" value="Nudix_hydrolase"/>
</dbReference>
<dbReference type="CDD" id="cd04677">
    <property type="entry name" value="NUDIX_Hydrolase"/>
    <property type="match status" value="1"/>
</dbReference>
<evidence type="ECO:0000313" key="6">
    <source>
        <dbReference type="Proteomes" id="UP001208017"/>
    </source>
</evidence>
<evidence type="ECO:0000259" key="4">
    <source>
        <dbReference type="PROSITE" id="PS51462"/>
    </source>
</evidence>
<comment type="caution">
    <text evidence="5">The sequence shown here is derived from an EMBL/GenBank/DDBJ whole genome shotgun (WGS) entry which is preliminary data.</text>
</comment>
<evidence type="ECO:0000256" key="3">
    <source>
        <dbReference type="RuleBase" id="RU003476"/>
    </source>
</evidence>
<comment type="similarity">
    <text evidence="3">Belongs to the Nudix hydrolase family.</text>
</comment>
<accession>A0ABT3X632</accession>
<gene>
    <name evidence="5" type="ORF">OS242_20810</name>
</gene>
<dbReference type="InterPro" id="IPR015797">
    <property type="entry name" value="NUDIX_hydrolase-like_dom_sf"/>
</dbReference>
<dbReference type="Proteomes" id="UP001208017">
    <property type="component" value="Unassembled WGS sequence"/>
</dbReference>